<dbReference type="Proteomes" id="UP000284902">
    <property type="component" value="Unassembled WGS sequence"/>
</dbReference>
<dbReference type="RefSeq" id="WP_117688610.1">
    <property type="nucleotide sequence ID" value="NZ_JAIHUM010000214.1"/>
</dbReference>
<sequence length="68" mass="8480">MQDIICELQDMKHLDWAARKMSPGTPGCFLKAYEEVNGKRLYYKYRNKIWEMIWKRWCFFEQVRNQEK</sequence>
<comment type="caution">
    <text evidence="1">The sequence shown here is derived from an EMBL/GenBank/DDBJ whole genome shotgun (WGS) entry which is preliminary data.</text>
</comment>
<protein>
    <submittedName>
        <fullName evidence="1">Uncharacterized protein</fullName>
    </submittedName>
</protein>
<evidence type="ECO:0000313" key="4">
    <source>
        <dbReference type="Proteomes" id="UP000284902"/>
    </source>
</evidence>
<dbReference type="EMBL" id="QSQN01000040">
    <property type="protein sequence ID" value="RGK37370.1"/>
    <property type="molecule type" value="Genomic_DNA"/>
</dbReference>
<reference evidence="3 4" key="1">
    <citation type="submission" date="2018-08" db="EMBL/GenBank/DDBJ databases">
        <title>A genome reference for cultivated species of the human gut microbiota.</title>
        <authorList>
            <person name="Zou Y."/>
            <person name="Xue W."/>
            <person name="Luo G."/>
        </authorList>
    </citation>
    <scope>NUCLEOTIDE SEQUENCE [LARGE SCALE GENOMIC DNA]</scope>
    <source>
        <strain evidence="2 4">AM25-1LB</strain>
        <strain evidence="1 3">TF11-7</strain>
    </source>
</reference>
<organism evidence="1 3">
    <name type="scientific">[Ruminococcus] lactaris</name>
    <dbReference type="NCBI Taxonomy" id="46228"/>
    <lineage>
        <taxon>Bacteria</taxon>
        <taxon>Bacillati</taxon>
        <taxon>Bacillota</taxon>
        <taxon>Clostridia</taxon>
        <taxon>Lachnospirales</taxon>
        <taxon>Lachnospiraceae</taxon>
        <taxon>Mediterraneibacter</taxon>
    </lineage>
</organism>
<evidence type="ECO:0000313" key="1">
    <source>
        <dbReference type="EMBL" id="RGK37370.1"/>
    </source>
</evidence>
<evidence type="ECO:0000313" key="2">
    <source>
        <dbReference type="EMBL" id="RHF60546.1"/>
    </source>
</evidence>
<gene>
    <name evidence="2" type="ORF">DW672_07360</name>
    <name evidence="1" type="ORF">DXD17_12545</name>
</gene>
<accession>A0A3E4LIP6</accession>
<evidence type="ECO:0000313" key="3">
    <source>
        <dbReference type="Proteomes" id="UP000260793"/>
    </source>
</evidence>
<dbReference type="Proteomes" id="UP000260793">
    <property type="component" value="Unassembled WGS sequence"/>
</dbReference>
<dbReference type="AlphaFoldDB" id="A0A3E4LIP6"/>
<dbReference type="EMBL" id="QRHG01000015">
    <property type="protein sequence ID" value="RHF60546.1"/>
    <property type="molecule type" value="Genomic_DNA"/>
</dbReference>
<name>A0A3E4LIP6_9FIRM</name>
<proteinExistence type="predicted"/>